<gene>
    <name evidence="5" type="ORF">KLLA0_E02751g</name>
</gene>
<feature type="region of interest" description="Disordered" evidence="3">
    <location>
        <begin position="1"/>
        <end position="50"/>
    </location>
</feature>
<dbReference type="GO" id="GO:0003729">
    <property type="term" value="F:mRNA binding"/>
    <property type="evidence" value="ECO:0007669"/>
    <property type="project" value="TreeGrafter"/>
</dbReference>
<dbReference type="InterPro" id="IPR035979">
    <property type="entry name" value="RBD_domain_sf"/>
</dbReference>
<reference evidence="5 6" key="1">
    <citation type="journal article" date="2004" name="Nature">
        <title>Genome evolution in yeasts.</title>
        <authorList>
            <consortium name="Genolevures"/>
            <person name="Dujon B."/>
            <person name="Sherman D."/>
            <person name="Fischer G."/>
            <person name="Durrens P."/>
            <person name="Casaregola S."/>
            <person name="Lafontaine I."/>
            <person name="de Montigny J."/>
            <person name="Marck C."/>
            <person name="Neuveglise C."/>
            <person name="Talla E."/>
            <person name="Goffard N."/>
            <person name="Frangeul L."/>
            <person name="Aigle M."/>
            <person name="Anthouard V."/>
            <person name="Babour A."/>
            <person name="Barbe V."/>
            <person name="Barnay S."/>
            <person name="Blanchin S."/>
            <person name="Beckerich J.M."/>
            <person name="Beyne E."/>
            <person name="Bleykasten C."/>
            <person name="Boisrame A."/>
            <person name="Boyer J."/>
            <person name="Cattolico L."/>
            <person name="Confanioleri F."/>
            <person name="de Daruvar A."/>
            <person name="Despons L."/>
            <person name="Fabre E."/>
            <person name="Fairhead C."/>
            <person name="Ferry-Dumazet H."/>
            <person name="Groppi A."/>
            <person name="Hantraye F."/>
            <person name="Hennequin C."/>
            <person name="Jauniaux N."/>
            <person name="Joyet P."/>
            <person name="Kachouri R."/>
            <person name="Kerrest A."/>
            <person name="Koszul R."/>
            <person name="Lemaire M."/>
            <person name="Lesur I."/>
            <person name="Ma L."/>
            <person name="Muller H."/>
            <person name="Nicaud J.M."/>
            <person name="Nikolski M."/>
            <person name="Oztas S."/>
            <person name="Ozier-Kalogeropoulos O."/>
            <person name="Pellenz S."/>
            <person name="Potier S."/>
            <person name="Richard G.F."/>
            <person name="Straub M.L."/>
            <person name="Suleau A."/>
            <person name="Swennene D."/>
            <person name="Tekaia F."/>
            <person name="Wesolowski-Louvel M."/>
            <person name="Westhof E."/>
            <person name="Wirth B."/>
            <person name="Zeniou-Meyer M."/>
            <person name="Zivanovic I."/>
            <person name="Bolotin-Fukuhara M."/>
            <person name="Thierry A."/>
            <person name="Bouchier C."/>
            <person name="Caudron B."/>
            <person name="Scarpelli C."/>
            <person name="Gaillardin C."/>
            <person name="Weissenbach J."/>
            <person name="Wincker P."/>
            <person name="Souciet J.L."/>
        </authorList>
    </citation>
    <scope>NUCLEOTIDE SEQUENCE [LARGE SCALE GENOMIC DNA]</scope>
    <source>
        <strain evidence="6">ATCC 8585 / CBS 2359 / DSM 70799 / NBRC 1267 / NRRL Y-1140 / WM37</strain>
    </source>
</reference>
<dbReference type="PaxDb" id="284590-Q6CPR9"/>
<dbReference type="InterPro" id="IPR000504">
    <property type="entry name" value="RRM_dom"/>
</dbReference>
<feature type="region of interest" description="Disordered" evidence="3">
    <location>
        <begin position="162"/>
        <end position="222"/>
    </location>
</feature>
<dbReference type="KEGG" id="kla:KLLA0_E02751g"/>
<proteinExistence type="predicted"/>
<evidence type="ECO:0000313" key="5">
    <source>
        <dbReference type="EMBL" id="CAG99157.1"/>
    </source>
</evidence>
<dbReference type="OMA" id="MADYWES"/>
<sequence length="222" mass="24084">MSALDQSLDEIIGSAKHARRNNKAGPKKVSKQVNKSRTRTGAGPSRVPKKAASAAALVPALLRAPISTRVNVEGLPRDINQDAVKEFFNHQVGGVQKALLSYNERGNSTGMATITFKNAEQANLAVKKFHNAPIDGGKSKLRLTLIVDPSRKTLLDRIRPVQNAQAAAPNKKAAPTKPQPKKKPAGPNKKAIAAKQKKRAKPEKKSLEDLDKEMADYFEESK</sequence>
<organism evidence="5 6">
    <name type="scientific">Kluyveromyces lactis (strain ATCC 8585 / CBS 2359 / DSM 70799 / NBRC 1267 / NRRL Y-1140 / WM37)</name>
    <name type="common">Yeast</name>
    <name type="synonym">Candida sphaerica</name>
    <dbReference type="NCBI Taxonomy" id="284590"/>
    <lineage>
        <taxon>Eukaryota</taxon>
        <taxon>Fungi</taxon>
        <taxon>Dikarya</taxon>
        <taxon>Ascomycota</taxon>
        <taxon>Saccharomycotina</taxon>
        <taxon>Saccharomycetes</taxon>
        <taxon>Saccharomycetales</taxon>
        <taxon>Saccharomycetaceae</taxon>
        <taxon>Kluyveromyces</taxon>
    </lineage>
</organism>
<dbReference type="PANTHER" id="PTHR19965:SF35">
    <property type="entry name" value="RNA ANNEALING PROTEIN YRA1"/>
    <property type="match status" value="1"/>
</dbReference>
<dbReference type="FunCoup" id="Q6CPR9">
    <property type="interactions" value="1233"/>
</dbReference>
<feature type="compositionally biased region" description="Basic and acidic residues" evidence="3">
    <location>
        <begin position="203"/>
        <end position="222"/>
    </location>
</feature>
<dbReference type="InParanoid" id="Q6CPR9"/>
<dbReference type="HOGENOM" id="CLU_052367_2_1_1"/>
<keyword evidence="6" id="KW-1185">Reference proteome</keyword>
<dbReference type="STRING" id="284590.Q6CPR9"/>
<evidence type="ECO:0000256" key="2">
    <source>
        <dbReference type="PROSITE-ProRule" id="PRU00176"/>
    </source>
</evidence>
<protein>
    <submittedName>
        <fullName evidence="5">KLLA0E02751p</fullName>
    </submittedName>
</protein>
<dbReference type="Proteomes" id="UP000000598">
    <property type="component" value="Chromosome E"/>
</dbReference>
<dbReference type="AlphaFoldDB" id="Q6CPR9"/>
<keyword evidence="1 2" id="KW-0694">RNA-binding</keyword>
<dbReference type="Gene3D" id="3.30.70.330">
    <property type="match status" value="1"/>
</dbReference>
<dbReference type="InterPro" id="IPR012677">
    <property type="entry name" value="Nucleotide-bd_a/b_plait_sf"/>
</dbReference>
<accession>Q6CPR9</accession>
<feature type="domain" description="RRM" evidence="4">
    <location>
        <begin position="68"/>
        <end position="148"/>
    </location>
</feature>
<dbReference type="Pfam" id="PF00076">
    <property type="entry name" value="RRM_1"/>
    <property type="match status" value="1"/>
</dbReference>
<dbReference type="SMART" id="SM00360">
    <property type="entry name" value="RRM"/>
    <property type="match status" value="1"/>
</dbReference>
<evidence type="ECO:0000313" key="6">
    <source>
        <dbReference type="Proteomes" id="UP000000598"/>
    </source>
</evidence>
<feature type="compositionally biased region" description="Low complexity" evidence="3">
    <location>
        <begin position="185"/>
        <end position="194"/>
    </location>
</feature>
<evidence type="ECO:0000256" key="3">
    <source>
        <dbReference type="SAM" id="MobiDB-lite"/>
    </source>
</evidence>
<dbReference type="PROSITE" id="PS50102">
    <property type="entry name" value="RRM"/>
    <property type="match status" value="1"/>
</dbReference>
<evidence type="ECO:0000259" key="4">
    <source>
        <dbReference type="PROSITE" id="PS50102"/>
    </source>
</evidence>
<dbReference type="eggNOG" id="KOG0533">
    <property type="taxonomic scope" value="Eukaryota"/>
</dbReference>
<feature type="compositionally biased region" description="Low complexity" evidence="3">
    <location>
        <begin position="162"/>
        <end position="176"/>
    </location>
</feature>
<dbReference type="PANTHER" id="PTHR19965">
    <property type="entry name" value="RNA AND EXPORT FACTOR BINDING PROTEIN"/>
    <property type="match status" value="1"/>
</dbReference>
<evidence type="ECO:0000256" key="1">
    <source>
        <dbReference type="ARBA" id="ARBA00022884"/>
    </source>
</evidence>
<name>Q6CPR9_KLULA</name>
<dbReference type="SUPFAM" id="SSF54928">
    <property type="entry name" value="RNA-binding domain, RBD"/>
    <property type="match status" value="1"/>
</dbReference>
<dbReference type="InterPro" id="IPR051229">
    <property type="entry name" value="ALYREF_mRNA_export"/>
</dbReference>
<dbReference type="GO" id="GO:0005634">
    <property type="term" value="C:nucleus"/>
    <property type="evidence" value="ECO:0007669"/>
    <property type="project" value="TreeGrafter"/>
</dbReference>
<dbReference type="EMBL" id="CR382125">
    <property type="protein sequence ID" value="CAG99157.1"/>
    <property type="molecule type" value="Genomic_DNA"/>
</dbReference>
<feature type="compositionally biased region" description="Basic residues" evidence="3">
    <location>
        <begin position="16"/>
        <end position="38"/>
    </location>
</feature>